<dbReference type="PANTHER" id="PTHR23359">
    <property type="entry name" value="NUCLEOTIDE KINASE"/>
    <property type="match status" value="1"/>
</dbReference>
<evidence type="ECO:0000256" key="1">
    <source>
        <dbReference type="ARBA" id="ARBA00022679"/>
    </source>
</evidence>
<gene>
    <name evidence="5" type="ORF">LSH36_32g20014</name>
</gene>
<dbReference type="InterPro" id="IPR000850">
    <property type="entry name" value="Adenylat/UMP-CMP_kin"/>
</dbReference>
<organism evidence="5 6">
    <name type="scientific">Paralvinella palmiformis</name>
    <dbReference type="NCBI Taxonomy" id="53620"/>
    <lineage>
        <taxon>Eukaryota</taxon>
        <taxon>Metazoa</taxon>
        <taxon>Spiralia</taxon>
        <taxon>Lophotrochozoa</taxon>
        <taxon>Annelida</taxon>
        <taxon>Polychaeta</taxon>
        <taxon>Sedentaria</taxon>
        <taxon>Canalipalpata</taxon>
        <taxon>Terebellida</taxon>
        <taxon>Terebelliformia</taxon>
        <taxon>Alvinellidae</taxon>
        <taxon>Paralvinella</taxon>
    </lineage>
</organism>
<evidence type="ECO:0000256" key="4">
    <source>
        <dbReference type="RuleBase" id="RU003330"/>
    </source>
</evidence>
<name>A0AAD9K9P5_9ANNE</name>
<protein>
    <recommendedName>
        <fullName evidence="7">Adenylate kinase</fullName>
    </recommendedName>
</protein>
<dbReference type="Pfam" id="PF00406">
    <property type="entry name" value="ADK"/>
    <property type="match status" value="2"/>
</dbReference>
<keyword evidence="1 4" id="KW-0808">Transferase</keyword>
<dbReference type="InterPro" id="IPR027417">
    <property type="entry name" value="P-loop_NTPase"/>
</dbReference>
<comment type="caution">
    <text evidence="5">The sequence shown here is derived from an EMBL/GenBank/DDBJ whole genome shotgun (WGS) entry which is preliminary data.</text>
</comment>
<dbReference type="GO" id="GO:0005524">
    <property type="term" value="F:ATP binding"/>
    <property type="evidence" value="ECO:0007669"/>
    <property type="project" value="InterPro"/>
</dbReference>
<dbReference type="SUPFAM" id="SSF52540">
    <property type="entry name" value="P-loop containing nucleoside triphosphate hydrolases"/>
    <property type="match status" value="1"/>
</dbReference>
<comment type="similarity">
    <text evidence="4">Belongs to the adenylate kinase family.</text>
</comment>
<dbReference type="Gene3D" id="3.40.50.300">
    <property type="entry name" value="P-loop containing nucleotide triphosphate hydrolases"/>
    <property type="match status" value="2"/>
</dbReference>
<dbReference type="PRINTS" id="PR00094">
    <property type="entry name" value="ADENYLTKNASE"/>
</dbReference>
<dbReference type="GO" id="GO:0006139">
    <property type="term" value="P:nucleobase-containing compound metabolic process"/>
    <property type="evidence" value="ECO:0007669"/>
    <property type="project" value="InterPro"/>
</dbReference>
<evidence type="ECO:0008006" key="7">
    <source>
        <dbReference type="Google" id="ProtNLM"/>
    </source>
</evidence>
<accession>A0AAD9K9P5</accession>
<dbReference type="Proteomes" id="UP001208570">
    <property type="component" value="Unassembled WGS sequence"/>
</dbReference>
<dbReference type="EMBL" id="JAODUP010000032">
    <property type="protein sequence ID" value="KAK2167117.1"/>
    <property type="molecule type" value="Genomic_DNA"/>
</dbReference>
<keyword evidence="6" id="KW-1185">Reference proteome</keyword>
<dbReference type="HAMAP" id="MF_00235">
    <property type="entry name" value="Adenylate_kinase_Adk"/>
    <property type="match status" value="1"/>
</dbReference>
<dbReference type="InterPro" id="IPR033690">
    <property type="entry name" value="Adenylat_kinase_CS"/>
</dbReference>
<dbReference type="CDD" id="cd01428">
    <property type="entry name" value="ADK"/>
    <property type="match status" value="1"/>
</dbReference>
<dbReference type="GO" id="GO:0019205">
    <property type="term" value="F:nucleobase-containing compound kinase activity"/>
    <property type="evidence" value="ECO:0007669"/>
    <property type="project" value="InterPro"/>
</dbReference>
<reference evidence="5" key="1">
    <citation type="journal article" date="2023" name="Mol. Biol. Evol.">
        <title>Third-Generation Sequencing Reveals the Adaptive Role of the Epigenome in Three Deep-Sea Polychaetes.</title>
        <authorList>
            <person name="Perez M."/>
            <person name="Aroh O."/>
            <person name="Sun Y."/>
            <person name="Lan Y."/>
            <person name="Juniper S.K."/>
            <person name="Young C.R."/>
            <person name="Angers B."/>
            <person name="Qian P.Y."/>
        </authorList>
    </citation>
    <scope>NUCLEOTIDE SEQUENCE</scope>
    <source>
        <strain evidence="5">P08H-3</strain>
    </source>
</reference>
<keyword evidence="3 4" id="KW-0418">Kinase</keyword>
<evidence type="ECO:0000256" key="3">
    <source>
        <dbReference type="ARBA" id="ARBA00022777"/>
    </source>
</evidence>
<sequence length="155" mass="17335">MAPRLAEKFFACHLSTGDMLRAVVSSNSELGKKVKKVMDAGQLVSDDLVVELIDNSLSKPECKDGFLLDGFPRTIVQAEKITGEPLIRRSDDNEEALKKRLDAYHKQTEPLVDYYKKRGIHTAVDASKSPNDVFRAVVDAFSRAKCKDRVFFASQ</sequence>
<evidence type="ECO:0000313" key="5">
    <source>
        <dbReference type="EMBL" id="KAK2167117.1"/>
    </source>
</evidence>
<keyword evidence="2" id="KW-0547">Nucleotide-binding</keyword>
<dbReference type="PROSITE" id="PS00113">
    <property type="entry name" value="ADENYLATE_KINASE"/>
    <property type="match status" value="1"/>
</dbReference>
<dbReference type="AlphaFoldDB" id="A0AAD9K9P5"/>
<evidence type="ECO:0000256" key="2">
    <source>
        <dbReference type="ARBA" id="ARBA00022741"/>
    </source>
</evidence>
<proteinExistence type="inferred from homology"/>
<evidence type="ECO:0000313" key="6">
    <source>
        <dbReference type="Proteomes" id="UP001208570"/>
    </source>
</evidence>